<dbReference type="PANTHER" id="PTHR35271:SF1">
    <property type="entry name" value="ABC TRANSPORTER, SUBSTRATE-BINDING LIPOPROTEIN"/>
    <property type="match status" value="1"/>
</dbReference>
<dbReference type="Pfam" id="PF04392">
    <property type="entry name" value="ABC_sub_bind"/>
    <property type="match status" value="1"/>
</dbReference>
<dbReference type="eggNOG" id="COG2984">
    <property type="taxonomic scope" value="Bacteria"/>
</dbReference>
<dbReference type="Gene3D" id="3.40.50.2300">
    <property type="match status" value="2"/>
</dbReference>
<feature type="signal peptide" evidence="1">
    <location>
        <begin position="1"/>
        <end position="22"/>
    </location>
</feature>
<accession>E1R1R3</accession>
<keyword evidence="3" id="KW-1185">Reference proteome</keyword>
<dbReference type="HOGENOM" id="CLU_058196_0_0_12"/>
<protein>
    <recommendedName>
        <fullName evidence="4">ABC transporter substrate binding protein</fullName>
    </recommendedName>
</protein>
<proteinExistence type="predicted"/>
<dbReference type="OrthoDB" id="9776955at2"/>
<feature type="chain" id="PRO_5003150657" description="ABC transporter substrate binding protein" evidence="1">
    <location>
        <begin position="23"/>
        <end position="342"/>
    </location>
</feature>
<dbReference type="PROSITE" id="PS51257">
    <property type="entry name" value="PROKAR_LIPOPROTEIN"/>
    <property type="match status" value="1"/>
</dbReference>
<reference evidence="2 3" key="1">
    <citation type="journal article" date="2010" name="Stand. Genomic Sci.">
        <title>Complete genome sequence of Spirochaeta smaragdinae type strain (SEBR 4228).</title>
        <authorList>
            <person name="Mavromatis K."/>
            <person name="Yasawong M."/>
            <person name="Chertkov O."/>
            <person name="Lapidus A."/>
            <person name="Lucas S."/>
            <person name="Nolan M."/>
            <person name="Del Rio T.G."/>
            <person name="Tice H."/>
            <person name="Cheng J.F."/>
            <person name="Pitluck S."/>
            <person name="Liolios K."/>
            <person name="Ivanova N."/>
            <person name="Tapia R."/>
            <person name="Han C."/>
            <person name="Bruce D."/>
            <person name="Goodwin L."/>
            <person name="Pati A."/>
            <person name="Chen A."/>
            <person name="Palaniappan K."/>
            <person name="Land M."/>
            <person name="Hauser L."/>
            <person name="Chang Y.J."/>
            <person name="Jeffries C.D."/>
            <person name="Detter J.C."/>
            <person name="Rohde M."/>
            <person name="Brambilla E."/>
            <person name="Spring S."/>
            <person name="Goker M."/>
            <person name="Sikorski J."/>
            <person name="Woyke T."/>
            <person name="Bristow J."/>
            <person name="Eisen J.A."/>
            <person name="Markowitz V."/>
            <person name="Hugenholtz P."/>
            <person name="Klenk H.P."/>
            <person name="Kyrpides N.C."/>
        </authorList>
    </citation>
    <scope>NUCLEOTIDE SEQUENCE [LARGE SCALE GENOMIC DNA]</scope>
    <source>
        <strain evidence="3">DSM 11293 / JCM 15392 / SEBR 4228</strain>
    </source>
</reference>
<dbReference type="RefSeq" id="WP_013254902.1">
    <property type="nucleotide sequence ID" value="NC_014364.1"/>
</dbReference>
<dbReference type="Proteomes" id="UP000002318">
    <property type="component" value="Chromosome"/>
</dbReference>
<gene>
    <name evidence="2" type="ordered locus">Spirs_2324</name>
</gene>
<dbReference type="KEGG" id="ssm:Spirs_2324"/>
<dbReference type="EMBL" id="CP002116">
    <property type="protein sequence ID" value="ADK81439.1"/>
    <property type="molecule type" value="Genomic_DNA"/>
</dbReference>
<evidence type="ECO:0000313" key="2">
    <source>
        <dbReference type="EMBL" id="ADK81439.1"/>
    </source>
</evidence>
<dbReference type="InterPro" id="IPR028082">
    <property type="entry name" value="Peripla_BP_I"/>
</dbReference>
<name>E1R1R3_SEDSS</name>
<dbReference type="SUPFAM" id="SSF53822">
    <property type="entry name" value="Periplasmic binding protein-like I"/>
    <property type="match status" value="1"/>
</dbReference>
<dbReference type="AlphaFoldDB" id="E1R1R3"/>
<evidence type="ECO:0000313" key="3">
    <source>
        <dbReference type="Proteomes" id="UP000002318"/>
    </source>
</evidence>
<evidence type="ECO:0000256" key="1">
    <source>
        <dbReference type="SAM" id="SignalP"/>
    </source>
</evidence>
<dbReference type="InterPro" id="IPR007487">
    <property type="entry name" value="ABC_transpt-TYRBP-like"/>
</dbReference>
<keyword evidence="1" id="KW-0732">Signal</keyword>
<dbReference type="STRING" id="573413.Spirs_2324"/>
<evidence type="ECO:0008006" key="4">
    <source>
        <dbReference type="Google" id="ProtNLM"/>
    </source>
</evidence>
<dbReference type="PANTHER" id="PTHR35271">
    <property type="entry name" value="ABC TRANSPORTER, SUBSTRATE-BINDING LIPOPROTEIN-RELATED"/>
    <property type="match status" value="1"/>
</dbReference>
<sequence length="342" mass="36402">MKKSGVAIISLLMLLSLLGGCAKEKEEKVSSAPLSEKQNITIGISKIVSHPALDAIEKGIQDELTQLGYDNITYDLQNANGEPSTAKQIAVKFKADKVDLAVGIATPTSQALVSTLTGVPIVFSGVTDPVGAGLVPSLDRGGEYTTGYSDMTPVREQIEFLASIMDLKRLGHVYTSGEANAVVLADMAREVCNDLGIEFIESTVTNSAEVKQATQAILGRVDAIYVSTDNTVFSALNSLAETALEKQIPVMSADPTSAETFPVLAAIGFDYYRHGRATGRLIAKILEGADPAEIPTQFMTDPEDLDQLVLNKDVADAVGITFSQDVLDRASVIVENGEIEHK</sequence>
<organism evidence="2 3">
    <name type="scientific">Sediminispirochaeta smaragdinae (strain DSM 11293 / JCM 15392 / SEBR 4228)</name>
    <name type="common">Spirochaeta smaragdinae</name>
    <dbReference type="NCBI Taxonomy" id="573413"/>
    <lineage>
        <taxon>Bacteria</taxon>
        <taxon>Pseudomonadati</taxon>
        <taxon>Spirochaetota</taxon>
        <taxon>Spirochaetia</taxon>
        <taxon>Spirochaetales</taxon>
        <taxon>Spirochaetaceae</taxon>
        <taxon>Sediminispirochaeta</taxon>
    </lineage>
</organism>
<dbReference type="CDD" id="cd06325">
    <property type="entry name" value="PBP1_ABC_unchar_transporter"/>
    <property type="match status" value="1"/>
</dbReference>